<evidence type="ECO:0000256" key="4">
    <source>
        <dbReference type="ARBA" id="ARBA00022840"/>
    </source>
</evidence>
<sequence length="480" mass="50496">MEPLRASDPRRVGPYPLEGRLGGGGMGRVYLGRSRGRRPIAVKVVRPELADDAGFRQRFAREITAARRVGGFYTAQVVDADPDADPPWMATAYISGPSLHQAVQAHGPLPPGAVDVLGAGLAEGLAAVHACGLVHRDLKPGNVIIAADGPRVIDFGIARALDATSCTRSRAVLGTPAFMSPEQARGDEVGPAGDVFSLASVLLYAVAGRSPFGEGPPDALLYRIVHDRPDLAGLPEHLVEPVTACLAKDPAERPAVAELLDRFAAPAGTAWLPSDITTMISEREEVAEVSAGDPPPPPPDHRQGAVAENEAERRVRGTQESFTLLLAPVAVASYILLGLLAIAAGVAGWGVALGGSDDQPWLIALAGTFFALCGYCMVDFALPKRLTVTPDGVAVGASLPLRMMMRSSDTATAMAWPKVGSIQVSPRKPGLSRIAVMDANRAAPMRDLLLWRYVAADSAQLSATLRRLAPATVEISTQRP</sequence>
<dbReference type="InterPro" id="IPR000719">
    <property type="entry name" value="Prot_kinase_dom"/>
</dbReference>
<evidence type="ECO:0000256" key="7">
    <source>
        <dbReference type="SAM" id="Phobius"/>
    </source>
</evidence>
<evidence type="ECO:0000313" key="10">
    <source>
        <dbReference type="Proteomes" id="UP001596380"/>
    </source>
</evidence>
<keyword evidence="7" id="KW-0812">Transmembrane</keyword>
<keyword evidence="1 9" id="KW-0808">Transferase</keyword>
<dbReference type="Pfam" id="PF00069">
    <property type="entry name" value="Pkinase"/>
    <property type="match status" value="1"/>
</dbReference>
<keyword evidence="3 9" id="KW-0418">Kinase</keyword>
<comment type="caution">
    <text evidence="9">The sequence shown here is derived from an EMBL/GenBank/DDBJ whole genome shotgun (WGS) entry which is preliminary data.</text>
</comment>
<dbReference type="PROSITE" id="PS00107">
    <property type="entry name" value="PROTEIN_KINASE_ATP"/>
    <property type="match status" value="1"/>
</dbReference>
<evidence type="ECO:0000256" key="5">
    <source>
        <dbReference type="PROSITE-ProRule" id="PRU10141"/>
    </source>
</evidence>
<feature type="region of interest" description="Disordered" evidence="6">
    <location>
        <begin position="285"/>
        <end position="313"/>
    </location>
</feature>
<name>A0ABW2CHX2_9ACTN</name>
<dbReference type="Gene3D" id="1.10.510.10">
    <property type="entry name" value="Transferase(Phosphotransferase) domain 1"/>
    <property type="match status" value="1"/>
</dbReference>
<feature type="binding site" evidence="5">
    <location>
        <position position="43"/>
    </location>
    <ligand>
        <name>ATP</name>
        <dbReference type="ChEBI" id="CHEBI:30616"/>
    </ligand>
</feature>
<organism evidence="9 10">
    <name type="scientific">Actinomadura yumaensis</name>
    <dbReference type="NCBI Taxonomy" id="111807"/>
    <lineage>
        <taxon>Bacteria</taxon>
        <taxon>Bacillati</taxon>
        <taxon>Actinomycetota</taxon>
        <taxon>Actinomycetes</taxon>
        <taxon>Streptosporangiales</taxon>
        <taxon>Thermomonosporaceae</taxon>
        <taxon>Actinomadura</taxon>
    </lineage>
</organism>
<keyword evidence="2 5" id="KW-0547">Nucleotide-binding</keyword>
<keyword evidence="4 5" id="KW-0067">ATP-binding</keyword>
<evidence type="ECO:0000313" key="9">
    <source>
        <dbReference type="EMBL" id="MFC6881342.1"/>
    </source>
</evidence>
<dbReference type="EMBL" id="JBHSXS010000008">
    <property type="protein sequence ID" value="MFC6881342.1"/>
    <property type="molecule type" value="Genomic_DNA"/>
</dbReference>
<protein>
    <submittedName>
        <fullName evidence="9">Serine/threonine-protein kinase</fullName>
        <ecNumber evidence="9">2.7.11.1</ecNumber>
    </submittedName>
</protein>
<dbReference type="InterPro" id="IPR017441">
    <property type="entry name" value="Protein_kinase_ATP_BS"/>
</dbReference>
<dbReference type="PANTHER" id="PTHR43289:SF34">
    <property type="entry name" value="SERINE_THREONINE-PROTEIN KINASE YBDM-RELATED"/>
    <property type="match status" value="1"/>
</dbReference>
<dbReference type="Proteomes" id="UP001596380">
    <property type="component" value="Unassembled WGS sequence"/>
</dbReference>
<evidence type="ECO:0000256" key="6">
    <source>
        <dbReference type="SAM" id="MobiDB-lite"/>
    </source>
</evidence>
<dbReference type="CDD" id="cd14014">
    <property type="entry name" value="STKc_PknB_like"/>
    <property type="match status" value="1"/>
</dbReference>
<dbReference type="PROSITE" id="PS50011">
    <property type="entry name" value="PROTEIN_KINASE_DOM"/>
    <property type="match status" value="1"/>
</dbReference>
<reference evidence="10" key="1">
    <citation type="journal article" date="2019" name="Int. J. Syst. Evol. Microbiol.">
        <title>The Global Catalogue of Microorganisms (GCM) 10K type strain sequencing project: providing services to taxonomists for standard genome sequencing and annotation.</title>
        <authorList>
            <consortium name="The Broad Institute Genomics Platform"/>
            <consortium name="The Broad Institute Genome Sequencing Center for Infectious Disease"/>
            <person name="Wu L."/>
            <person name="Ma J."/>
        </authorList>
    </citation>
    <scope>NUCLEOTIDE SEQUENCE [LARGE SCALE GENOMIC DNA]</scope>
    <source>
        <strain evidence="10">JCM 3369</strain>
    </source>
</reference>
<evidence type="ECO:0000256" key="3">
    <source>
        <dbReference type="ARBA" id="ARBA00022777"/>
    </source>
</evidence>
<dbReference type="PANTHER" id="PTHR43289">
    <property type="entry name" value="MITOGEN-ACTIVATED PROTEIN KINASE KINASE KINASE 20-RELATED"/>
    <property type="match status" value="1"/>
</dbReference>
<evidence type="ECO:0000256" key="2">
    <source>
        <dbReference type="ARBA" id="ARBA00022741"/>
    </source>
</evidence>
<keyword evidence="7" id="KW-1133">Transmembrane helix</keyword>
<feature type="domain" description="Protein kinase" evidence="8">
    <location>
        <begin position="15"/>
        <end position="272"/>
    </location>
</feature>
<evidence type="ECO:0000256" key="1">
    <source>
        <dbReference type="ARBA" id="ARBA00022679"/>
    </source>
</evidence>
<dbReference type="SMART" id="SM00220">
    <property type="entry name" value="S_TKc"/>
    <property type="match status" value="1"/>
</dbReference>
<dbReference type="EC" id="2.7.11.1" evidence="9"/>
<gene>
    <name evidence="9" type="ORF">ACFQKB_16355</name>
</gene>
<evidence type="ECO:0000259" key="8">
    <source>
        <dbReference type="PROSITE" id="PS50011"/>
    </source>
</evidence>
<accession>A0ABW2CHX2</accession>
<keyword evidence="7" id="KW-0472">Membrane</keyword>
<keyword evidence="10" id="KW-1185">Reference proteome</keyword>
<feature type="transmembrane region" description="Helical" evidence="7">
    <location>
        <begin position="322"/>
        <end position="349"/>
    </location>
</feature>
<dbReference type="Gene3D" id="3.30.200.20">
    <property type="entry name" value="Phosphorylase Kinase, domain 1"/>
    <property type="match status" value="1"/>
</dbReference>
<dbReference type="GO" id="GO:0004674">
    <property type="term" value="F:protein serine/threonine kinase activity"/>
    <property type="evidence" value="ECO:0007669"/>
    <property type="project" value="UniProtKB-EC"/>
</dbReference>
<dbReference type="InterPro" id="IPR011009">
    <property type="entry name" value="Kinase-like_dom_sf"/>
</dbReference>
<dbReference type="SUPFAM" id="SSF56112">
    <property type="entry name" value="Protein kinase-like (PK-like)"/>
    <property type="match status" value="1"/>
</dbReference>
<dbReference type="InterPro" id="IPR008271">
    <property type="entry name" value="Ser/Thr_kinase_AS"/>
</dbReference>
<feature type="transmembrane region" description="Helical" evidence="7">
    <location>
        <begin position="361"/>
        <end position="382"/>
    </location>
</feature>
<dbReference type="PROSITE" id="PS00108">
    <property type="entry name" value="PROTEIN_KINASE_ST"/>
    <property type="match status" value="1"/>
</dbReference>
<proteinExistence type="predicted"/>
<dbReference type="RefSeq" id="WP_160822764.1">
    <property type="nucleotide sequence ID" value="NZ_JBHSXS010000008.1"/>
</dbReference>